<dbReference type="PANTHER" id="PTHR44167:SF24">
    <property type="entry name" value="SERINE_THREONINE-PROTEIN KINASE CHK2"/>
    <property type="match status" value="1"/>
</dbReference>
<dbReference type="SUPFAM" id="SSF56112">
    <property type="entry name" value="Protein kinase-like (PK-like)"/>
    <property type="match status" value="1"/>
</dbReference>
<dbReference type="PROSITE" id="PS00108">
    <property type="entry name" value="PROTEIN_KINASE_ST"/>
    <property type="match status" value="1"/>
</dbReference>
<evidence type="ECO:0000259" key="3">
    <source>
        <dbReference type="PROSITE" id="PS50011"/>
    </source>
</evidence>
<dbReference type="PROSITE" id="PS50011">
    <property type="entry name" value="PROTEIN_KINASE_DOM"/>
    <property type="match status" value="1"/>
</dbReference>
<dbReference type="InterPro" id="IPR017441">
    <property type="entry name" value="Protein_kinase_ATP_BS"/>
</dbReference>
<name>A0A6C0H827_9ZZZZ</name>
<proteinExistence type="predicted"/>
<dbReference type="GO" id="GO:0004674">
    <property type="term" value="F:protein serine/threonine kinase activity"/>
    <property type="evidence" value="ECO:0007669"/>
    <property type="project" value="TreeGrafter"/>
</dbReference>
<dbReference type="GO" id="GO:0005524">
    <property type="term" value="F:ATP binding"/>
    <property type="evidence" value="ECO:0007669"/>
    <property type="project" value="UniProtKB-KW"/>
</dbReference>
<dbReference type="PROSITE" id="PS00107">
    <property type="entry name" value="PROTEIN_KINASE_ATP"/>
    <property type="match status" value="1"/>
</dbReference>
<sequence>MNSSYQIIRTLGRGAFGTTYLVEKNGDETNRKYVLKSIPINNYNIADMFAEINVLKKIAKYECNPRLLCYRDHFVNPNDKTMNIITDAFDDAITLGQFIRQLQKEKRYLSTSELLQIINSLLTGLAYLHKIGIAHGDIKPGNILINPQLETQIIDFGLSCSNHCKPSGTVLFASPEILRNMGSQREIGLETLQIADVFSMGLVIFLLANLEFPFSLYGNNPYGYDYKSSTRNDSDTNSHTNSNINSAPVQEAIQQNVPDLFKINNNNQILLIHSLDRFYNTLGEAMFSFYHNNETPVDEKINSLIESMLIIPTNTKQSRPSSRRLLSNLRKIIDLYNDTTERKKIVLTPLTPSMLQTSPVKSPIKLL</sequence>
<organism evidence="4">
    <name type="scientific">viral metagenome</name>
    <dbReference type="NCBI Taxonomy" id="1070528"/>
    <lineage>
        <taxon>unclassified sequences</taxon>
        <taxon>metagenomes</taxon>
        <taxon>organismal metagenomes</taxon>
    </lineage>
</organism>
<keyword evidence="1" id="KW-0547">Nucleotide-binding</keyword>
<dbReference type="InterPro" id="IPR011009">
    <property type="entry name" value="Kinase-like_dom_sf"/>
</dbReference>
<evidence type="ECO:0000313" key="4">
    <source>
        <dbReference type="EMBL" id="QHT76295.1"/>
    </source>
</evidence>
<dbReference type="GO" id="GO:0005634">
    <property type="term" value="C:nucleus"/>
    <property type="evidence" value="ECO:0007669"/>
    <property type="project" value="TreeGrafter"/>
</dbReference>
<dbReference type="Gene3D" id="1.10.510.10">
    <property type="entry name" value="Transferase(Phosphotransferase) domain 1"/>
    <property type="match status" value="1"/>
</dbReference>
<evidence type="ECO:0000256" key="2">
    <source>
        <dbReference type="ARBA" id="ARBA00022840"/>
    </source>
</evidence>
<dbReference type="InterPro" id="IPR000719">
    <property type="entry name" value="Prot_kinase_dom"/>
</dbReference>
<reference evidence="4" key="1">
    <citation type="journal article" date="2020" name="Nature">
        <title>Giant virus diversity and host interactions through global metagenomics.</title>
        <authorList>
            <person name="Schulz F."/>
            <person name="Roux S."/>
            <person name="Paez-Espino D."/>
            <person name="Jungbluth S."/>
            <person name="Walsh D.A."/>
            <person name="Denef V.J."/>
            <person name="McMahon K.D."/>
            <person name="Konstantinidis K.T."/>
            <person name="Eloe-Fadrosh E.A."/>
            <person name="Kyrpides N.C."/>
            <person name="Woyke T."/>
        </authorList>
    </citation>
    <scope>NUCLEOTIDE SEQUENCE</scope>
    <source>
        <strain evidence="4">GVMAG-M-3300023179-73</strain>
    </source>
</reference>
<accession>A0A6C0H827</accession>
<dbReference type="InterPro" id="IPR008271">
    <property type="entry name" value="Ser/Thr_kinase_AS"/>
</dbReference>
<dbReference type="AlphaFoldDB" id="A0A6C0H827"/>
<dbReference type="SMART" id="SM00220">
    <property type="entry name" value="S_TKc"/>
    <property type="match status" value="1"/>
</dbReference>
<evidence type="ECO:0000256" key="1">
    <source>
        <dbReference type="ARBA" id="ARBA00022741"/>
    </source>
</evidence>
<dbReference type="Gene3D" id="3.30.200.20">
    <property type="entry name" value="Phosphorylase Kinase, domain 1"/>
    <property type="match status" value="1"/>
</dbReference>
<dbReference type="Pfam" id="PF00069">
    <property type="entry name" value="Pkinase"/>
    <property type="match status" value="1"/>
</dbReference>
<dbReference type="PANTHER" id="PTHR44167">
    <property type="entry name" value="OVARIAN-SPECIFIC SERINE/THREONINE-PROTEIN KINASE LOK-RELATED"/>
    <property type="match status" value="1"/>
</dbReference>
<keyword evidence="2" id="KW-0067">ATP-binding</keyword>
<feature type="domain" description="Protein kinase" evidence="3">
    <location>
        <begin position="5"/>
        <end position="333"/>
    </location>
</feature>
<dbReference type="EMBL" id="MN739893">
    <property type="protein sequence ID" value="QHT76295.1"/>
    <property type="molecule type" value="Genomic_DNA"/>
</dbReference>
<dbReference type="GO" id="GO:0044773">
    <property type="term" value="P:mitotic DNA damage checkpoint signaling"/>
    <property type="evidence" value="ECO:0007669"/>
    <property type="project" value="TreeGrafter"/>
</dbReference>
<protein>
    <recommendedName>
        <fullName evidence="3">Protein kinase domain-containing protein</fullName>
    </recommendedName>
</protein>